<protein>
    <submittedName>
        <fullName evidence="2">Uncharacterized protein</fullName>
    </submittedName>
</protein>
<evidence type="ECO:0000256" key="1">
    <source>
        <dbReference type="SAM" id="MobiDB-lite"/>
    </source>
</evidence>
<evidence type="ECO:0000313" key="3">
    <source>
        <dbReference type="Proteomes" id="UP000323506"/>
    </source>
</evidence>
<dbReference type="EMBL" id="CM017707">
    <property type="protein sequence ID" value="TYG62377.1"/>
    <property type="molecule type" value="Genomic_DNA"/>
</dbReference>
<dbReference type="Proteomes" id="UP000323506">
    <property type="component" value="Chromosome D07"/>
</dbReference>
<name>A0A5D2BYK6_GOSDA</name>
<evidence type="ECO:0000313" key="2">
    <source>
        <dbReference type="EMBL" id="TYG62377.1"/>
    </source>
</evidence>
<accession>A0A5D2BYK6</accession>
<feature type="region of interest" description="Disordered" evidence="1">
    <location>
        <begin position="48"/>
        <end position="72"/>
    </location>
</feature>
<gene>
    <name evidence="2" type="ORF">ES288_D07G225300v1</name>
</gene>
<sequence length="104" mass="12147">MRPCSTKPLGETLYRLNRIGRKYAHQSTGITTRTDRVLIYYNYRIESKEPKKHSKKSDKFSNKQREKQTEPVTLIKGSPMITIFKNKKDTSFLRPVSSARVIID</sequence>
<reference evidence="2 3" key="1">
    <citation type="submission" date="2019-06" db="EMBL/GenBank/DDBJ databases">
        <title>WGS assembly of Gossypium darwinii.</title>
        <authorList>
            <person name="Chen Z.J."/>
            <person name="Sreedasyam A."/>
            <person name="Ando A."/>
            <person name="Song Q."/>
            <person name="De L."/>
            <person name="Hulse-Kemp A."/>
            <person name="Ding M."/>
            <person name="Ye W."/>
            <person name="Kirkbride R."/>
            <person name="Jenkins J."/>
            <person name="Plott C."/>
            <person name="Lovell J."/>
            <person name="Lin Y.-M."/>
            <person name="Vaughn R."/>
            <person name="Liu B."/>
            <person name="Li W."/>
            <person name="Simpson S."/>
            <person name="Scheffler B."/>
            <person name="Saski C."/>
            <person name="Grover C."/>
            <person name="Hu G."/>
            <person name="Conover J."/>
            <person name="Carlson J."/>
            <person name="Shu S."/>
            <person name="Boston L."/>
            <person name="Williams M."/>
            <person name="Peterson D."/>
            <person name="Mcgee K."/>
            <person name="Jones D."/>
            <person name="Wendel J."/>
            <person name="Stelly D."/>
            <person name="Grimwood J."/>
            <person name="Schmutz J."/>
        </authorList>
    </citation>
    <scope>NUCLEOTIDE SEQUENCE [LARGE SCALE GENOMIC DNA]</scope>
    <source>
        <strain evidence="2">1808015.09</strain>
    </source>
</reference>
<organism evidence="2 3">
    <name type="scientific">Gossypium darwinii</name>
    <name type="common">Darwin's cotton</name>
    <name type="synonym">Gossypium barbadense var. darwinii</name>
    <dbReference type="NCBI Taxonomy" id="34276"/>
    <lineage>
        <taxon>Eukaryota</taxon>
        <taxon>Viridiplantae</taxon>
        <taxon>Streptophyta</taxon>
        <taxon>Embryophyta</taxon>
        <taxon>Tracheophyta</taxon>
        <taxon>Spermatophyta</taxon>
        <taxon>Magnoliopsida</taxon>
        <taxon>eudicotyledons</taxon>
        <taxon>Gunneridae</taxon>
        <taxon>Pentapetalae</taxon>
        <taxon>rosids</taxon>
        <taxon>malvids</taxon>
        <taxon>Malvales</taxon>
        <taxon>Malvaceae</taxon>
        <taxon>Malvoideae</taxon>
        <taxon>Gossypium</taxon>
    </lineage>
</organism>
<proteinExistence type="predicted"/>
<keyword evidence="3" id="KW-1185">Reference proteome</keyword>
<feature type="compositionally biased region" description="Basic and acidic residues" evidence="1">
    <location>
        <begin position="57"/>
        <end position="69"/>
    </location>
</feature>
<dbReference type="AlphaFoldDB" id="A0A5D2BYK6"/>